<evidence type="ECO:0000313" key="2">
    <source>
        <dbReference type="Proteomes" id="UP001367030"/>
    </source>
</evidence>
<dbReference type="RefSeq" id="WP_340339107.1">
    <property type="nucleotide sequence ID" value="NZ_JBBKZS010000023.1"/>
</dbReference>
<reference evidence="1 2" key="1">
    <citation type="submission" date="2024-03" db="EMBL/GenBank/DDBJ databases">
        <title>Novel species of the genus Variovorax.</title>
        <authorList>
            <person name="Liu Q."/>
            <person name="Xin Y.-H."/>
        </authorList>
    </citation>
    <scope>NUCLEOTIDE SEQUENCE [LARGE SCALE GENOMIC DNA]</scope>
    <source>
        <strain evidence="1 2">KACC 18901</strain>
    </source>
</reference>
<protein>
    <submittedName>
        <fullName evidence="1">Uncharacterized protein</fullName>
    </submittedName>
</protein>
<sequence length="82" mass="8921">MEHAISFFRTSLLAAISLPFFCAVLPAPGGLIEPPPVEGSPAYLAVQHSHDAFATHFRLHLSDTEEALARIHQTNQIVAPTF</sequence>
<evidence type="ECO:0000313" key="1">
    <source>
        <dbReference type="EMBL" id="MEJ8859062.1"/>
    </source>
</evidence>
<gene>
    <name evidence="1" type="ORF">WKW79_31140</name>
</gene>
<dbReference type="EMBL" id="JBBKZS010000023">
    <property type="protein sequence ID" value="MEJ8859062.1"/>
    <property type="molecule type" value="Genomic_DNA"/>
</dbReference>
<keyword evidence="2" id="KW-1185">Reference proteome</keyword>
<name>A0ABU8XGQ7_9BURK</name>
<dbReference type="Proteomes" id="UP001367030">
    <property type="component" value="Unassembled WGS sequence"/>
</dbReference>
<accession>A0ABU8XGQ7</accession>
<proteinExistence type="predicted"/>
<organism evidence="1 2">
    <name type="scientific">Variovorax robiniae</name>
    <dbReference type="NCBI Taxonomy" id="1836199"/>
    <lineage>
        <taxon>Bacteria</taxon>
        <taxon>Pseudomonadati</taxon>
        <taxon>Pseudomonadota</taxon>
        <taxon>Betaproteobacteria</taxon>
        <taxon>Burkholderiales</taxon>
        <taxon>Comamonadaceae</taxon>
        <taxon>Variovorax</taxon>
    </lineage>
</organism>
<comment type="caution">
    <text evidence="1">The sequence shown here is derived from an EMBL/GenBank/DDBJ whole genome shotgun (WGS) entry which is preliminary data.</text>
</comment>